<name>A0A6N7Y0B2_9FIRM</name>
<gene>
    <name evidence="1" type="ORF">FYJ83_08385</name>
</gene>
<evidence type="ECO:0000313" key="1">
    <source>
        <dbReference type="EMBL" id="MSU01480.1"/>
    </source>
</evidence>
<dbReference type="EMBL" id="VUNQ01000015">
    <property type="protein sequence ID" value="MSU01480.1"/>
    <property type="molecule type" value="Genomic_DNA"/>
</dbReference>
<protein>
    <submittedName>
        <fullName evidence="1">Uncharacterized protein</fullName>
    </submittedName>
</protein>
<dbReference type="Proteomes" id="UP000469523">
    <property type="component" value="Unassembled WGS sequence"/>
</dbReference>
<reference evidence="1 2" key="1">
    <citation type="submission" date="2019-09" db="EMBL/GenBank/DDBJ databases">
        <title>In-depth cultivation of the pig gut microbiome towards novel bacterial diversity and tailored functional studies.</title>
        <authorList>
            <person name="Wylensek D."/>
            <person name="Hitch T.C.A."/>
            <person name="Clavel T."/>
        </authorList>
    </citation>
    <scope>NUCLEOTIDE SEQUENCE [LARGE SCALE GENOMIC DNA]</scope>
    <source>
        <strain evidence="1 2">WCA3-693-APC-4?</strain>
    </source>
</reference>
<sequence>MKKVLSVSLIIMMLLTGTQVFAIKDIGVKEFYGDSMDKLRQQVGETEIREAIRKPQMERGPGSGWMYTSTDRYILSQQGIDLATLRTRVKWEADDRGNILAYTYDLFEFSNVKSGVNTIRTYRHYEPMTGIARLTLTGEAAAGGESFGLRDAVDHVYHVYADGKYAFSRYTE</sequence>
<proteinExistence type="predicted"/>
<accession>A0A6N7Y0B2</accession>
<organism evidence="1 2">
    <name type="scientific">Tissierella pigra</name>
    <dbReference type="NCBI Taxonomy" id="2607614"/>
    <lineage>
        <taxon>Bacteria</taxon>
        <taxon>Bacillati</taxon>
        <taxon>Bacillota</taxon>
        <taxon>Tissierellia</taxon>
        <taxon>Tissierellales</taxon>
        <taxon>Tissierellaceae</taxon>
        <taxon>Tissierella</taxon>
    </lineage>
</organism>
<dbReference type="AlphaFoldDB" id="A0A6N7Y0B2"/>
<evidence type="ECO:0000313" key="2">
    <source>
        <dbReference type="Proteomes" id="UP000469523"/>
    </source>
</evidence>
<comment type="caution">
    <text evidence="1">The sequence shown here is derived from an EMBL/GenBank/DDBJ whole genome shotgun (WGS) entry which is preliminary data.</text>
</comment>
<dbReference type="RefSeq" id="WP_154439893.1">
    <property type="nucleotide sequence ID" value="NZ_JAHLPJ010000001.1"/>
</dbReference>
<keyword evidence="2" id="KW-1185">Reference proteome</keyword>